<keyword evidence="2" id="KW-0963">Cytoplasm</keyword>
<dbReference type="Proteomes" id="UP000827986">
    <property type="component" value="Unassembled WGS sequence"/>
</dbReference>
<dbReference type="PANTHER" id="PTHR46212:SF10">
    <property type="entry name" value="PEFLIN"/>
    <property type="match status" value="1"/>
</dbReference>
<proteinExistence type="predicted"/>
<dbReference type="Pfam" id="PF13405">
    <property type="entry name" value="EF-hand_6"/>
    <property type="match status" value="1"/>
</dbReference>
<dbReference type="InterPro" id="IPR002048">
    <property type="entry name" value="EF_hand_dom"/>
</dbReference>
<dbReference type="Pfam" id="PF13499">
    <property type="entry name" value="EF-hand_7"/>
    <property type="match status" value="1"/>
</dbReference>
<dbReference type="InterPro" id="IPR011992">
    <property type="entry name" value="EF-hand-dom_pair"/>
</dbReference>
<comment type="caution">
    <text evidence="14">The sequence shown here is derived from an EMBL/GenBank/DDBJ whole genome shotgun (WGS) entry which is preliminary data.</text>
</comment>
<dbReference type="GO" id="GO:0005783">
    <property type="term" value="C:endoplasmic reticulum"/>
    <property type="evidence" value="ECO:0007669"/>
    <property type="project" value="UniProtKB-SubCell"/>
</dbReference>
<dbReference type="PROSITE" id="PS50222">
    <property type="entry name" value="EF_HAND_2"/>
    <property type="match status" value="2"/>
</dbReference>
<evidence type="ECO:0000256" key="12">
    <source>
        <dbReference type="ARBA" id="ARBA00042606"/>
    </source>
</evidence>
<comment type="subcellular location">
    <subcellularLocation>
        <location evidence="9">Cytoplasmic vesicle</location>
        <location evidence="9">COPII-coated vesicle membrane</location>
        <topology evidence="9">Peripheral membrane protein</topology>
    </subcellularLocation>
    <subcellularLocation>
        <location evidence="1">Endoplasmic reticulum</location>
    </subcellularLocation>
</comment>
<evidence type="ECO:0000256" key="4">
    <source>
        <dbReference type="ARBA" id="ARBA00022737"/>
    </source>
</evidence>
<evidence type="ECO:0000256" key="9">
    <source>
        <dbReference type="ARBA" id="ARBA00037873"/>
    </source>
</evidence>
<organism evidence="14 15">
    <name type="scientific">Mauremys mutica</name>
    <name type="common">yellowpond turtle</name>
    <dbReference type="NCBI Taxonomy" id="74926"/>
    <lineage>
        <taxon>Eukaryota</taxon>
        <taxon>Metazoa</taxon>
        <taxon>Chordata</taxon>
        <taxon>Craniata</taxon>
        <taxon>Vertebrata</taxon>
        <taxon>Euteleostomi</taxon>
        <taxon>Archelosauria</taxon>
        <taxon>Testudinata</taxon>
        <taxon>Testudines</taxon>
        <taxon>Cryptodira</taxon>
        <taxon>Durocryptodira</taxon>
        <taxon>Testudinoidea</taxon>
        <taxon>Geoemydidae</taxon>
        <taxon>Geoemydinae</taxon>
        <taxon>Mauremys</taxon>
    </lineage>
</organism>
<sequence>MEVGCLLVVLMAAQHLEAPMGHHLAEGLMGIPPQAGHHLELLGDLMQEAQPQEALMGSHLPIPMVPLSQDPMELGLLLAPTWRKNAEEAATPNGNMPPGVDPEAFSWFQTVDADHSGYISIKELKQALVNSNWSAFNDETCLMMINMFDKTKSGRIDVFAFSALWRFIQQWKNLFQQYDRDRSGSINFSELQQGETRGNVAGCREQAGGSILRRDSTVPTVVPVPTSCSRKPYGVCSGDCVQIYMTAASVASVQGNGGRINRSVLAWLSPT</sequence>
<evidence type="ECO:0000256" key="6">
    <source>
        <dbReference type="ARBA" id="ARBA00022837"/>
    </source>
</evidence>
<keyword evidence="3" id="KW-0479">Metal-binding</keyword>
<keyword evidence="5" id="KW-0256">Endoplasmic reticulum</keyword>
<feature type="domain" description="EF-hand" evidence="13">
    <location>
        <begin position="99"/>
        <end position="134"/>
    </location>
</feature>
<feature type="domain" description="EF-hand" evidence="13">
    <location>
        <begin position="166"/>
        <end position="201"/>
    </location>
</feature>
<dbReference type="SUPFAM" id="SSF47473">
    <property type="entry name" value="EF-hand"/>
    <property type="match status" value="1"/>
</dbReference>
<evidence type="ECO:0000259" key="13">
    <source>
        <dbReference type="PROSITE" id="PS50222"/>
    </source>
</evidence>
<evidence type="ECO:0000256" key="8">
    <source>
        <dbReference type="ARBA" id="ARBA00023329"/>
    </source>
</evidence>
<dbReference type="GO" id="GO:0048306">
    <property type="term" value="F:calcium-dependent protein binding"/>
    <property type="evidence" value="ECO:0007669"/>
    <property type="project" value="UniProtKB-ARBA"/>
</dbReference>
<evidence type="ECO:0000256" key="11">
    <source>
        <dbReference type="ARBA" id="ARBA00041490"/>
    </source>
</evidence>
<reference evidence="14" key="1">
    <citation type="submission" date="2021-09" db="EMBL/GenBank/DDBJ databases">
        <title>The genome of Mauremys mutica provides insights into the evolution of semi-aquatic lifestyle.</title>
        <authorList>
            <person name="Gong S."/>
            <person name="Gao Y."/>
        </authorList>
    </citation>
    <scope>NUCLEOTIDE SEQUENCE</scope>
    <source>
        <strain evidence="14">MM-2020</strain>
        <tissue evidence="14">Muscle</tissue>
    </source>
</reference>
<dbReference type="AlphaFoldDB" id="A0A9D3X858"/>
<dbReference type="EMBL" id="JAHDVG010000478">
    <property type="protein sequence ID" value="KAH1175011.1"/>
    <property type="molecule type" value="Genomic_DNA"/>
</dbReference>
<dbReference type="InterPro" id="IPR018247">
    <property type="entry name" value="EF_Hand_1_Ca_BS"/>
</dbReference>
<evidence type="ECO:0000256" key="10">
    <source>
        <dbReference type="ARBA" id="ARBA00041025"/>
    </source>
</evidence>
<keyword evidence="7" id="KW-0472">Membrane</keyword>
<gene>
    <name evidence="14" type="ORF">KIL84_021425</name>
</gene>
<dbReference type="GO" id="GO:0012507">
    <property type="term" value="C:ER to Golgi transport vesicle membrane"/>
    <property type="evidence" value="ECO:0007669"/>
    <property type="project" value="UniProtKB-SubCell"/>
</dbReference>
<evidence type="ECO:0000313" key="14">
    <source>
        <dbReference type="EMBL" id="KAH1175011.1"/>
    </source>
</evidence>
<evidence type="ECO:0000256" key="7">
    <source>
        <dbReference type="ARBA" id="ARBA00023136"/>
    </source>
</evidence>
<dbReference type="GO" id="GO:0048208">
    <property type="term" value="P:COPII vesicle coating"/>
    <property type="evidence" value="ECO:0007669"/>
    <property type="project" value="TreeGrafter"/>
</dbReference>
<evidence type="ECO:0000256" key="2">
    <source>
        <dbReference type="ARBA" id="ARBA00022490"/>
    </source>
</evidence>
<keyword evidence="8" id="KW-0968">Cytoplasmic vesicle</keyword>
<keyword evidence="4" id="KW-0677">Repeat</keyword>
<evidence type="ECO:0000256" key="3">
    <source>
        <dbReference type="ARBA" id="ARBA00022723"/>
    </source>
</evidence>
<evidence type="ECO:0000256" key="1">
    <source>
        <dbReference type="ARBA" id="ARBA00004240"/>
    </source>
</evidence>
<dbReference type="SMART" id="SM00054">
    <property type="entry name" value="EFh"/>
    <property type="match status" value="3"/>
</dbReference>
<dbReference type="InterPro" id="IPR051426">
    <property type="entry name" value="Peflin/Sorcin_CaBP"/>
</dbReference>
<dbReference type="Gene3D" id="1.10.238.10">
    <property type="entry name" value="EF-hand"/>
    <property type="match status" value="1"/>
</dbReference>
<evidence type="ECO:0000256" key="5">
    <source>
        <dbReference type="ARBA" id="ARBA00022824"/>
    </source>
</evidence>
<protein>
    <recommendedName>
        <fullName evidence="10">Peflin</fullName>
    </recommendedName>
    <alternativeName>
        <fullName evidence="11">PEF protein with a long N-terminal hydrophobic domain</fullName>
    </alternativeName>
    <alternativeName>
        <fullName evidence="12">Penta-EF hand domain-containing protein 1</fullName>
    </alternativeName>
</protein>
<name>A0A9D3X858_9SAUR</name>
<keyword evidence="6" id="KW-0106">Calcium</keyword>
<dbReference type="PROSITE" id="PS00018">
    <property type="entry name" value="EF_HAND_1"/>
    <property type="match status" value="2"/>
</dbReference>
<dbReference type="GO" id="GO:0005509">
    <property type="term" value="F:calcium ion binding"/>
    <property type="evidence" value="ECO:0007669"/>
    <property type="project" value="InterPro"/>
</dbReference>
<keyword evidence="15" id="KW-1185">Reference proteome</keyword>
<accession>A0A9D3X858</accession>
<dbReference type="PANTHER" id="PTHR46212">
    <property type="entry name" value="PEFLIN"/>
    <property type="match status" value="1"/>
</dbReference>
<evidence type="ECO:0000313" key="15">
    <source>
        <dbReference type="Proteomes" id="UP000827986"/>
    </source>
</evidence>